<dbReference type="Pfam" id="PF00100">
    <property type="entry name" value="Zona_pellucida"/>
    <property type="match status" value="1"/>
</dbReference>
<organism evidence="4 5">
    <name type="scientific">Triplophysa tibetana</name>
    <dbReference type="NCBI Taxonomy" id="1572043"/>
    <lineage>
        <taxon>Eukaryota</taxon>
        <taxon>Metazoa</taxon>
        <taxon>Chordata</taxon>
        <taxon>Craniata</taxon>
        <taxon>Vertebrata</taxon>
        <taxon>Euteleostomi</taxon>
        <taxon>Actinopterygii</taxon>
        <taxon>Neopterygii</taxon>
        <taxon>Teleostei</taxon>
        <taxon>Ostariophysi</taxon>
        <taxon>Cypriniformes</taxon>
        <taxon>Nemacheilidae</taxon>
        <taxon>Triplophysa</taxon>
    </lineage>
</organism>
<proteinExistence type="predicted"/>
<protein>
    <submittedName>
        <fullName evidence="4">Zona pellucida-like domain-containing protein 1</fullName>
    </submittedName>
</protein>
<feature type="domain" description="ZP" evidence="3">
    <location>
        <begin position="1"/>
        <end position="266"/>
    </location>
</feature>
<dbReference type="InterPro" id="IPR042235">
    <property type="entry name" value="ZP-C_dom"/>
</dbReference>
<dbReference type="InterPro" id="IPR055355">
    <property type="entry name" value="ZP-C"/>
</dbReference>
<sequence>MYFAGYNESLMALNAKFSNPSCLGVADWTANPPVVNYNFSISQESLTLCGNSLNITSQLGSGVFSDFSQVQSVNISGLINAWDLSISTISYRQQLMYQFSCMYPLQYVVNNTEVSVSGVSVAIKDNNGTFISTLSMGLFSTANYTTRLQIPSSGLQLKTRVYVQVKATNLTTKFNVLLDRCYATVSPYPASSTSYDLFIGCTRDDQTRVERNGVSQEALFSFEAFRFVQHRNLTVSTFYLHCITRLCENSTCARLIPTCKRKREIQAPVNTSEVATVSSGQIRTRVDNGPVTSQYKSGSIRHEMTFVGLATGLLSFCLLDWLSPW</sequence>
<dbReference type="Proteomes" id="UP000324632">
    <property type="component" value="Chromosome 25"/>
</dbReference>
<keyword evidence="2" id="KW-1015">Disulfide bond</keyword>
<comment type="caution">
    <text evidence="4">The sequence shown here is derived from an EMBL/GenBank/DDBJ whole genome shotgun (WGS) entry which is preliminary data.</text>
</comment>
<evidence type="ECO:0000313" key="5">
    <source>
        <dbReference type="Proteomes" id="UP000324632"/>
    </source>
</evidence>
<evidence type="ECO:0000259" key="3">
    <source>
        <dbReference type="PROSITE" id="PS51034"/>
    </source>
</evidence>
<keyword evidence="5" id="KW-1185">Reference proteome</keyword>
<accession>A0A5A9N064</accession>
<dbReference type="SMART" id="SM00241">
    <property type="entry name" value="ZP"/>
    <property type="match status" value="1"/>
</dbReference>
<dbReference type="AlphaFoldDB" id="A0A5A9N064"/>
<dbReference type="PANTHER" id="PTHR14002">
    <property type="entry name" value="ENDOGLIN/TGF-BETA RECEPTOR TYPE III"/>
    <property type="match status" value="1"/>
</dbReference>
<reference evidence="4 5" key="1">
    <citation type="journal article" date="2019" name="Mol. Ecol. Resour.">
        <title>Chromosome-level genome assembly of Triplophysa tibetana, a fish adapted to the harsh high-altitude environment of the Tibetan Plateau.</title>
        <authorList>
            <person name="Yang X."/>
            <person name="Liu H."/>
            <person name="Ma Z."/>
            <person name="Zou Y."/>
            <person name="Zou M."/>
            <person name="Mao Y."/>
            <person name="Li X."/>
            <person name="Wang H."/>
            <person name="Chen T."/>
            <person name="Wang W."/>
            <person name="Yang R."/>
        </authorList>
    </citation>
    <scope>NUCLEOTIDE SEQUENCE [LARGE SCALE GENOMIC DNA]</scope>
    <source>
        <strain evidence="4">TTIB1903HZAU</strain>
        <tissue evidence="4">Muscle</tissue>
    </source>
</reference>
<dbReference type="PROSITE" id="PS51034">
    <property type="entry name" value="ZP_2"/>
    <property type="match status" value="1"/>
</dbReference>
<evidence type="ECO:0000313" key="4">
    <source>
        <dbReference type="EMBL" id="KAA0701917.1"/>
    </source>
</evidence>
<evidence type="ECO:0000256" key="2">
    <source>
        <dbReference type="ARBA" id="ARBA00023157"/>
    </source>
</evidence>
<dbReference type="EMBL" id="SOYY01000025">
    <property type="protein sequence ID" value="KAA0701917.1"/>
    <property type="molecule type" value="Genomic_DNA"/>
</dbReference>
<name>A0A5A9N064_9TELE</name>
<dbReference type="Gene3D" id="2.60.40.4100">
    <property type="entry name" value="Zona pellucida, ZP-C domain"/>
    <property type="match status" value="1"/>
</dbReference>
<dbReference type="InterPro" id="IPR001507">
    <property type="entry name" value="ZP_dom"/>
</dbReference>
<gene>
    <name evidence="4" type="ORF">E1301_Tti017751</name>
</gene>
<dbReference type="PANTHER" id="PTHR14002:SF10">
    <property type="entry name" value="ZONA PELLUCIDA-LIKE DOMAIN-CONTAINING PROTEIN 1-RELATED"/>
    <property type="match status" value="1"/>
</dbReference>
<evidence type="ECO:0000256" key="1">
    <source>
        <dbReference type="ARBA" id="ARBA00022729"/>
    </source>
</evidence>
<keyword evidence="1" id="KW-0732">Signal</keyword>